<dbReference type="Pfam" id="PF01419">
    <property type="entry name" value="Jacalin"/>
    <property type="match status" value="1"/>
</dbReference>
<dbReference type="PANTHER" id="PTHR33589">
    <property type="entry name" value="OS11G0524900 PROTEIN"/>
    <property type="match status" value="1"/>
</dbReference>
<keyword evidence="2" id="KW-0430">Lectin</keyword>
<dbReference type="GeneTree" id="ENSGT00940000164478"/>
<dbReference type="SUPFAM" id="SSF51101">
    <property type="entry name" value="Mannose-binding lectins"/>
    <property type="match status" value="1"/>
</dbReference>
<feature type="chain" id="PRO_5044548883" evidence="3">
    <location>
        <begin position="17"/>
        <end position="165"/>
    </location>
</feature>
<reference evidence="5" key="1">
    <citation type="submission" date="2015-01" db="EMBL/GenBank/DDBJ databases">
        <title>EvidentialGene: Evidence-directed Construction of Complete mRNA Transcriptomes without Genomes.</title>
        <authorList>
            <person name="Gilbert D.G."/>
        </authorList>
    </citation>
    <scope>NUCLEOTIDE SEQUENCE</scope>
</reference>
<feature type="domain" description="Jacalin-type lectin" evidence="4">
    <location>
        <begin position="21"/>
        <end position="157"/>
    </location>
</feature>
<dbReference type="STRING" id="8078.ENSFHEP00000025852"/>
<protein>
    <submittedName>
        <fullName evidence="5 6">Zymogen granule membrane protein 16</fullName>
    </submittedName>
</protein>
<keyword evidence="7" id="KW-1185">Reference proteome</keyword>
<keyword evidence="1 3" id="KW-0732">Signal</keyword>
<evidence type="ECO:0000256" key="3">
    <source>
        <dbReference type="SAM" id="SignalP"/>
    </source>
</evidence>
<evidence type="ECO:0000313" key="7">
    <source>
        <dbReference type="Proteomes" id="UP000265000"/>
    </source>
</evidence>
<evidence type="ECO:0000313" key="6">
    <source>
        <dbReference type="Ensembl" id="ENSFHEP00000025852.1"/>
    </source>
</evidence>
<feature type="signal peptide" evidence="3">
    <location>
        <begin position="1"/>
        <end position="16"/>
    </location>
</feature>
<dbReference type="Gene3D" id="2.100.10.30">
    <property type="entry name" value="Jacalin-like lectin domain"/>
    <property type="match status" value="1"/>
</dbReference>
<dbReference type="AlphaFoldDB" id="A0A146PB97"/>
<dbReference type="InterPro" id="IPR052321">
    <property type="entry name" value="PolyBind_ProtTraffic"/>
</dbReference>
<dbReference type="GO" id="GO:0030246">
    <property type="term" value="F:carbohydrate binding"/>
    <property type="evidence" value="ECO:0007669"/>
    <property type="project" value="UniProtKB-KW"/>
</dbReference>
<dbReference type="Proteomes" id="UP000265000">
    <property type="component" value="Unplaced"/>
</dbReference>
<dbReference type="PANTHER" id="PTHR33589:SF3">
    <property type="entry name" value="ZYMOGEN GRANULE MEMBRANE PROTEIN 16-LIKE"/>
    <property type="match status" value="1"/>
</dbReference>
<evidence type="ECO:0000256" key="1">
    <source>
        <dbReference type="ARBA" id="ARBA00022729"/>
    </source>
</evidence>
<organism evidence="5">
    <name type="scientific">Fundulus heteroclitus</name>
    <name type="common">Killifish</name>
    <name type="synonym">Mummichog</name>
    <dbReference type="NCBI Taxonomy" id="8078"/>
    <lineage>
        <taxon>Eukaryota</taxon>
        <taxon>Metazoa</taxon>
        <taxon>Chordata</taxon>
        <taxon>Craniata</taxon>
        <taxon>Vertebrata</taxon>
        <taxon>Euteleostomi</taxon>
        <taxon>Actinopterygii</taxon>
        <taxon>Neopterygii</taxon>
        <taxon>Teleostei</taxon>
        <taxon>Neoteleostei</taxon>
        <taxon>Acanthomorphata</taxon>
        <taxon>Ovalentaria</taxon>
        <taxon>Atherinomorphae</taxon>
        <taxon>Cyprinodontiformes</taxon>
        <taxon>Fundulidae</taxon>
        <taxon>Fundulus</taxon>
    </lineage>
</organism>
<dbReference type="Ensembl" id="ENSFHET00000004179.1">
    <property type="protein sequence ID" value="ENSFHEP00000025852.1"/>
    <property type="gene ID" value="ENSFHEG00000008309.1"/>
</dbReference>
<sequence>MRYIVVFALLAACASADDSHYSFSQSVGSGGGSSYSITGEGRIIGIKVWEGNSYSSYIYGLQFRYDLTGWTPVIGYVSGQPQELELHEGERIIQISGKYNHYIQSLIFVTNKGRSLHVGEPSGHSFNMYPTHPDAELRFLSGRTSGYPTSLQAHWAILDTDIVDD</sequence>
<evidence type="ECO:0000256" key="2">
    <source>
        <dbReference type="ARBA" id="ARBA00022734"/>
    </source>
</evidence>
<proteinExistence type="predicted"/>
<evidence type="ECO:0000313" key="5">
    <source>
        <dbReference type="EMBL" id="JAQ41167.1"/>
    </source>
</evidence>
<name>A0A146PB97_FUNHE</name>
<dbReference type="InterPro" id="IPR001229">
    <property type="entry name" value="Jacalin-like_lectin_dom"/>
</dbReference>
<dbReference type="EMBL" id="GCES01145155">
    <property type="protein sequence ID" value="JAQ41167.1"/>
    <property type="molecule type" value="Transcribed_RNA"/>
</dbReference>
<dbReference type="InterPro" id="IPR036404">
    <property type="entry name" value="Jacalin-like_lectin_dom_sf"/>
</dbReference>
<accession>A0A146PB97</accession>
<dbReference type="PROSITE" id="PS51752">
    <property type="entry name" value="JACALIN_LECTIN"/>
    <property type="match status" value="1"/>
</dbReference>
<evidence type="ECO:0000259" key="4">
    <source>
        <dbReference type="PROSITE" id="PS51752"/>
    </source>
</evidence>
<dbReference type="GeneID" id="105931677"/>
<reference evidence="6" key="2">
    <citation type="submission" date="2025-05" db="UniProtKB">
        <authorList>
            <consortium name="Ensembl"/>
        </authorList>
    </citation>
    <scope>IDENTIFICATION</scope>
</reference>
<dbReference type="SMART" id="SM00915">
    <property type="entry name" value="Jacalin"/>
    <property type="match status" value="1"/>
</dbReference>
<dbReference type="OrthoDB" id="2415936at2759"/>